<dbReference type="PANTHER" id="PTHR43243:SF4">
    <property type="entry name" value="CATIONIC AMINO ACID TRANSPORTER 4"/>
    <property type="match status" value="1"/>
</dbReference>
<evidence type="ECO:0000256" key="4">
    <source>
        <dbReference type="ARBA" id="ARBA00022989"/>
    </source>
</evidence>
<keyword evidence="2" id="KW-0813">Transport</keyword>
<dbReference type="InterPro" id="IPR002293">
    <property type="entry name" value="AA/rel_permease1"/>
</dbReference>
<keyword evidence="3 6" id="KW-0812">Transmembrane</keyword>
<comment type="caution">
    <text evidence="7">The sequence shown here is derived from an EMBL/GenBank/DDBJ whole genome shotgun (WGS) entry which is preliminary data.</text>
</comment>
<evidence type="ECO:0000256" key="6">
    <source>
        <dbReference type="SAM" id="Phobius"/>
    </source>
</evidence>
<dbReference type="PIRSF" id="PIRSF006060">
    <property type="entry name" value="AA_transporter"/>
    <property type="match status" value="1"/>
</dbReference>
<feature type="transmembrane region" description="Helical" evidence="6">
    <location>
        <begin position="269"/>
        <end position="293"/>
    </location>
</feature>
<feature type="transmembrane region" description="Helical" evidence="6">
    <location>
        <begin position="447"/>
        <end position="465"/>
    </location>
</feature>
<proteinExistence type="predicted"/>
<dbReference type="PATRIC" id="fig|1423729.3.peg.1793"/>
<feature type="transmembrane region" description="Helical" evidence="6">
    <location>
        <begin position="366"/>
        <end position="384"/>
    </location>
</feature>
<feature type="transmembrane region" description="Helical" evidence="6">
    <location>
        <begin position="230"/>
        <end position="248"/>
    </location>
</feature>
<evidence type="ECO:0000256" key="1">
    <source>
        <dbReference type="ARBA" id="ARBA00004141"/>
    </source>
</evidence>
<feature type="transmembrane region" description="Helical" evidence="6">
    <location>
        <begin position="390"/>
        <end position="410"/>
    </location>
</feature>
<feature type="transmembrane region" description="Helical" evidence="6">
    <location>
        <begin position="73"/>
        <end position="94"/>
    </location>
</feature>
<evidence type="ECO:0000313" key="7">
    <source>
        <dbReference type="EMBL" id="KRM89944.1"/>
    </source>
</evidence>
<protein>
    <submittedName>
        <fullName evidence="7">Amino acid permease</fullName>
    </submittedName>
</protein>
<feature type="transmembrane region" description="Helical" evidence="6">
    <location>
        <begin position="169"/>
        <end position="186"/>
    </location>
</feature>
<sequence length="474" mass="51558">MFVKQRKNGGFLLNLKKRIFRKESLSRYIDKDKHFVKTLNAIDLISLGIGAVIGAGIFILPGTVAALHSGPSIVISFILAAIVCSMAALCYAEFSAALPVAGSAYSFGNVVFGEIIGWFLGWALILEYMLAVAAVSTGWAAYFKSFLDGFGIQIPKAISGNFDPNNGTYINLFAVLIVILISFMLTRGVKSSIKINNLIVLIKLIIIALFLIVGTFYIKPHNWQPFMPFGVKGIFVGATSVFFAYLGFDAVSASAAEVKNPRKNMPLGILGTLLICTILYILVSVVLTGIVSYKKLNVADPVAFALQAVNQNWIAAIISIGALAGMFTMMVTMIYSSSRLIYSIGRDGLLPDFLGKINKKSHTPNNSMLIVTIIIATLGGLVSLNQLANLVNIGTLIAFTLISFGVLPLRKRTDISHDGFKVPFYPVLPLLSGFLCLAMMTQLSIETWITSIIWFIIGMVIYFVYGIKHSKISM</sequence>
<keyword evidence="5 6" id="KW-0472">Membrane</keyword>
<organism evidence="7 8">
    <name type="scientific">Liquorilactobacillus cacaonum DSM 21116</name>
    <dbReference type="NCBI Taxonomy" id="1423729"/>
    <lineage>
        <taxon>Bacteria</taxon>
        <taxon>Bacillati</taxon>
        <taxon>Bacillota</taxon>
        <taxon>Bacilli</taxon>
        <taxon>Lactobacillales</taxon>
        <taxon>Lactobacillaceae</taxon>
        <taxon>Liquorilactobacillus</taxon>
    </lineage>
</organism>
<gene>
    <name evidence="7" type="ORF">FC80_GL001766</name>
</gene>
<dbReference type="PANTHER" id="PTHR43243">
    <property type="entry name" value="INNER MEMBRANE TRANSPORTER YGJI-RELATED"/>
    <property type="match status" value="1"/>
</dbReference>
<keyword evidence="4 6" id="KW-1133">Transmembrane helix</keyword>
<dbReference type="Pfam" id="PF13520">
    <property type="entry name" value="AA_permease_2"/>
    <property type="match status" value="1"/>
</dbReference>
<keyword evidence="8" id="KW-1185">Reference proteome</keyword>
<dbReference type="Gene3D" id="1.20.1740.10">
    <property type="entry name" value="Amino acid/polyamine transporter I"/>
    <property type="match status" value="1"/>
</dbReference>
<evidence type="ECO:0000256" key="3">
    <source>
        <dbReference type="ARBA" id="ARBA00022692"/>
    </source>
</evidence>
<feature type="transmembrane region" description="Helical" evidence="6">
    <location>
        <begin position="313"/>
        <end position="336"/>
    </location>
</feature>
<dbReference type="GO" id="GO:0016020">
    <property type="term" value="C:membrane"/>
    <property type="evidence" value="ECO:0007669"/>
    <property type="project" value="UniProtKB-SubCell"/>
</dbReference>
<evidence type="ECO:0000256" key="5">
    <source>
        <dbReference type="ARBA" id="ARBA00023136"/>
    </source>
</evidence>
<dbReference type="Proteomes" id="UP000051131">
    <property type="component" value="Unassembled WGS sequence"/>
</dbReference>
<name>A0A0R2CE24_9LACO</name>
<dbReference type="AlphaFoldDB" id="A0A0R2CE24"/>
<feature type="transmembrane region" description="Helical" evidence="6">
    <location>
        <begin position="422"/>
        <end position="441"/>
    </location>
</feature>
<evidence type="ECO:0000313" key="8">
    <source>
        <dbReference type="Proteomes" id="UP000051131"/>
    </source>
</evidence>
<feature type="transmembrane region" description="Helical" evidence="6">
    <location>
        <begin position="198"/>
        <end position="218"/>
    </location>
</feature>
<feature type="transmembrane region" description="Helical" evidence="6">
    <location>
        <begin position="115"/>
        <end position="142"/>
    </location>
</feature>
<dbReference type="GO" id="GO:0015171">
    <property type="term" value="F:amino acid transmembrane transporter activity"/>
    <property type="evidence" value="ECO:0007669"/>
    <property type="project" value="TreeGrafter"/>
</dbReference>
<comment type="subcellular location">
    <subcellularLocation>
        <location evidence="1">Membrane</location>
        <topology evidence="1">Multi-pass membrane protein</topology>
    </subcellularLocation>
</comment>
<evidence type="ECO:0000256" key="2">
    <source>
        <dbReference type="ARBA" id="ARBA00022448"/>
    </source>
</evidence>
<dbReference type="STRING" id="1423729.FC80_GL001766"/>
<dbReference type="EMBL" id="AYZE01000017">
    <property type="protein sequence ID" value="KRM89944.1"/>
    <property type="molecule type" value="Genomic_DNA"/>
</dbReference>
<accession>A0A0R2CE24</accession>
<feature type="transmembrane region" description="Helical" evidence="6">
    <location>
        <begin position="41"/>
        <end position="67"/>
    </location>
</feature>
<reference evidence="7 8" key="1">
    <citation type="journal article" date="2015" name="Genome Announc.">
        <title>Expanding the biotechnology potential of lactobacilli through comparative genomics of 213 strains and associated genera.</title>
        <authorList>
            <person name="Sun Z."/>
            <person name="Harris H.M."/>
            <person name="McCann A."/>
            <person name="Guo C."/>
            <person name="Argimon S."/>
            <person name="Zhang W."/>
            <person name="Yang X."/>
            <person name="Jeffery I.B."/>
            <person name="Cooney J.C."/>
            <person name="Kagawa T.F."/>
            <person name="Liu W."/>
            <person name="Song Y."/>
            <person name="Salvetti E."/>
            <person name="Wrobel A."/>
            <person name="Rasinkangas P."/>
            <person name="Parkhill J."/>
            <person name="Rea M.C."/>
            <person name="O'Sullivan O."/>
            <person name="Ritari J."/>
            <person name="Douillard F.P."/>
            <person name="Paul Ross R."/>
            <person name="Yang R."/>
            <person name="Briner A.E."/>
            <person name="Felis G.E."/>
            <person name="de Vos W.M."/>
            <person name="Barrangou R."/>
            <person name="Klaenhammer T.R."/>
            <person name="Caufield P.W."/>
            <person name="Cui Y."/>
            <person name="Zhang H."/>
            <person name="O'Toole P.W."/>
        </authorList>
    </citation>
    <scope>NUCLEOTIDE SEQUENCE [LARGE SCALE GENOMIC DNA]</scope>
    <source>
        <strain evidence="7 8">DSM 21116</strain>
    </source>
</reference>